<dbReference type="InterPro" id="IPR003400">
    <property type="entry name" value="ExbD"/>
</dbReference>
<reference evidence="9" key="2">
    <citation type="journal article" date="2021" name="PeerJ">
        <title>Extensive microbial diversity within the chicken gut microbiome revealed by metagenomics and culture.</title>
        <authorList>
            <person name="Gilroy R."/>
            <person name="Ravi A."/>
            <person name="Getino M."/>
            <person name="Pursley I."/>
            <person name="Horton D.L."/>
            <person name="Alikhan N.F."/>
            <person name="Baker D."/>
            <person name="Gharbi K."/>
            <person name="Hall N."/>
            <person name="Watson M."/>
            <person name="Adriaenssens E.M."/>
            <person name="Foster-Nyarko E."/>
            <person name="Jarju S."/>
            <person name="Secka A."/>
            <person name="Antonio M."/>
            <person name="Oren A."/>
            <person name="Chaudhuri R.R."/>
            <person name="La Ragione R."/>
            <person name="Hildebrand F."/>
            <person name="Pallen M.J."/>
        </authorList>
    </citation>
    <scope>NUCLEOTIDE SEQUENCE</scope>
    <source>
        <strain evidence="9">2889</strain>
    </source>
</reference>
<evidence type="ECO:0000313" key="9">
    <source>
        <dbReference type="EMBL" id="MBO8432610.1"/>
    </source>
</evidence>
<proteinExistence type="inferred from homology"/>
<keyword evidence="3" id="KW-1003">Cell membrane</keyword>
<name>A0A9D9DUZ9_9BACT</name>
<evidence type="ECO:0000256" key="6">
    <source>
        <dbReference type="ARBA" id="ARBA00023136"/>
    </source>
</evidence>
<gene>
    <name evidence="9" type="ORF">IAB08_04890</name>
</gene>
<accession>A0A9D9DUZ9</accession>
<evidence type="ECO:0000313" key="10">
    <source>
        <dbReference type="Proteomes" id="UP000823612"/>
    </source>
</evidence>
<evidence type="ECO:0000256" key="3">
    <source>
        <dbReference type="ARBA" id="ARBA00022475"/>
    </source>
</evidence>
<evidence type="ECO:0000256" key="1">
    <source>
        <dbReference type="ARBA" id="ARBA00004162"/>
    </source>
</evidence>
<dbReference type="EMBL" id="JADIMZ010000074">
    <property type="protein sequence ID" value="MBO8432610.1"/>
    <property type="molecule type" value="Genomic_DNA"/>
</dbReference>
<comment type="caution">
    <text evidence="9">The sequence shown here is derived from an EMBL/GenBank/DDBJ whole genome shotgun (WGS) entry which is preliminary data.</text>
</comment>
<dbReference type="GO" id="GO:0015031">
    <property type="term" value="P:protein transport"/>
    <property type="evidence" value="ECO:0007669"/>
    <property type="project" value="UniProtKB-KW"/>
</dbReference>
<dbReference type="GO" id="GO:0005886">
    <property type="term" value="C:plasma membrane"/>
    <property type="evidence" value="ECO:0007669"/>
    <property type="project" value="UniProtKB-SubCell"/>
</dbReference>
<comment type="subcellular location">
    <subcellularLocation>
        <location evidence="1">Cell membrane</location>
        <topology evidence="1">Single-pass membrane protein</topology>
    </subcellularLocation>
    <subcellularLocation>
        <location evidence="7">Cell membrane</location>
        <topology evidence="7">Single-pass type II membrane protein</topology>
    </subcellularLocation>
</comment>
<keyword evidence="6 8" id="KW-0472">Membrane</keyword>
<evidence type="ECO:0000256" key="7">
    <source>
        <dbReference type="RuleBase" id="RU003879"/>
    </source>
</evidence>
<keyword evidence="7" id="KW-0813">Transport</keyword>
<dbReference type="AlphaFoldDB" id="A0A9D9DUZ9"/>
<dbReference type="GO" id="GO:0022857">
    <property type="term" value="F:transmembrane transporter activity"/>
    <property type="evidence" value="ECO:0007669"/>
    <property type="project" value="InterPro"/>
</dbReference>
<feature type="transmembrane region" description="Helical" evidence="8">
    <location>
        <begin position="20"/>
        <end position="37"/>
    </location>
</feature>
<evidence type="ECO:0000256" key="2">
    <source>
        <dbReference type="ARBA" id="ARBA00005811"/>
    </source>
</evidence>
<evidence type="ECO:0000256" key="4">
    <source>
        <dbReference type="ARBA" id="ARBA00022692"/>
    </source>
</evidence>
<dbReference type="Proteomes" id="UP000823612">
    <property type="component" value="Unassembled WGS sequence"/>
</dbReference>
<evidence type="ECO:0000256" key="5">
    <source>
        <dbReference type="ARBA" id="ARBA00022989"/>
    </source>
</evidence>
<reference evidence="9" key="1">
    <citation type="submission" date="2020-10" db="EMBL/GenBank/DDBJ databases">
        <authorList>
            <person name="Gilroy R."/>
        </authorList>
    </citation>
    <scope>NUCLEOTIDE SEQUENCE</scope>
    <source>
        <strain evidence="9">2889</strain>
    </source>
</reference>
<sequence>MGRFRNSDSKEVPEINTGSMSDIIFMFLFFFMVITTIREATLYVRISPPGATEVQKLEKKSLVSFIYIGPPMDSKKYGTEPRIQLNDQISSTRDIAQFIEAERNARDEVDRPLMTTSIKADRSVKMGIVTDVKQELRKVNALKINYSAAKTKDVYGN</sequence>
<keyword evidence="7" id="KW-0653">Protein transport</keyword>
<keyword evidence="5 8" id="KW-1133">Transmembrane helix</keyword>
<dbReference type="Pfam" id="PF02472">
    <property type="entry name" value="ExbD"/>
    <property type="match status" value="1"/>
</dbReference>
<protein>
    <submittedName>
        <fullName evidence="9">Biopolymer transporter ExbD</fullName>
    </submittedName>
</protein>
<comment type="similarity">
    <text evidence="2 7">Belongs to the ExbD/TolR family.</text>
</comment>
<organism evidence="9 10">
    <name type="scientific">Candidatus Pullibacteroides excrementavium</name>
    <dbReference type="NCBI Taxonomy" id="2840905"/>
    <lineage>
        <taxon>Bacteria</taxon>
        <taxon>Pseudomonadati</taxon>
        <taxon>Bacteroidota</taxon>
        <taxon>Bacteroidia</taxon>
        <taxon>Bacteroidales</taxon>
        <taxon>Candidatus Pullibacteroides</taxon>
    </lineage>
</organism>
<keyword evidence="4 7" id="KW-0812">Transmembrane</keyword>
<evidence type="ECO:0000256" key="8">
    <source>
        <dbReference type="SAM" id="Phobius"/>
    </source>
</evidence>